<feature type="transmembrane region" description="Helical" evidence="1">
    <location>
        <begin position="32"/>
        <end position="52"/>
    </location>
</feature>
<sequence length="67" mass="7612">MSGFFAFFRATPPKAVAPFSEQRFRFVRWQTFLAMTVAYVTFYVCACRLPLLKARSLSSVLRPPSSG</sequence>
<evidence type="ECO:0008006" key="4">
    <source>
        <dbReference type="Google" id="ProtNLM"/>
    </source>
</evidence>
<evidence type="ECO:0000256" key="1">
    <source>
        <dbReference type="SAM" id="Phobius"/>
    </source>
</evidence>
<evidence type="ECO:0000313" key="3">
    <source>
        <dbReference type="Proteomes" id="UP000267630"/>
    </source>
</evidence>
<keyword evidence="1" id="KW-0472">Membrane</keyword>
<accession>A0A7Z8ZEL6</accession>
<organism evidence="2 3">
    <name type="scientific">Raoultella terrigena</name>
    <name type="common">Klebsiella terrigena</name>
    <dbReference type="NCBI Taxonomy" id="577"/>
    <lineage>
        <taxon>Bacteria</taxon>
        <taxon>Pseudomonadati</taxon>
        <taxon>Pseudomonadota</taxon>
        <taxon>Gammaproteobacteria</taxon>
        <taxon>Enterobacterales</taxon>
        <taxon>Enterobacteriaceae</taxon>
        <taxon>Klebsiella/Raoultella group</taxon>
        <taxon>Raoultella</taxon>
    </lineage>
</organism>
<dbReference type="EMBL" id="LR134253">
    <property type="protein sequence ID" value="VED53009.1"/>
    <property type="molecule type" value="Genomic_DNA"/>
</dbReference>
<reference evidence="2 3" key="1">
    <citation type="submission" date="2018-12" db="EMBL/GenBank/DDBJ databases">
        <authorList>
            <consortium name="Pathogen Informatics"/>
        </authorList>
    </citation>
    <scope>NUCLEOTIDE SEQUENCE [LARGE SCALE GENOMIC DNA]</scope>
    <source>
        <strain evidence="2 3">NCTC9997</strain>
    </source>
</reference>
<dbReference type="AlphaFoldDB" id="A0A7Z8ZEL6"/>
<dbReference type="Proteomes" id="UP000267630">
    <property type="component" value="Chromosome 3"/>
</dbReference>
<name>A0A7Z8ZEL6_RAOTE</name>
<gene>
    <name evidence="2" type="ORF">NCTC9997_04612</name>
</gene>
<keyword evidence="1" id="KW-1133">Transmembrane helix</keyword>
<keyword evidence="3" id="KW-1185">Reference proteome</keyword>
<evidence type="ECO:0000313" key="2">
    <source>
        <dbReference type="EMBL" id="VED53009.1"/>
    </source>
</evidence>
<proteinExistence type="predicted"/>
<keyword evidence="1" id="KW-0812">Transmembrane</keyword>
<protein>
    <recommendedName>
        <fullName evidence="4">Glycerol-3-phosphate transporter</fullName>
    </recommendedName>
</protein>